<evidence type="ECO:0000313" key="2">
    <source>
        <dbReference type="Proteomes" id="UP000094271"/>
    </source>
</evidence>
<reference evidence="1 2" key="1">
    <citation type="submission" date="2016-08" db="EMBL/GenBank/DDBJ databases">
        <authorList>
            <person name="Seilhamer J.J."/>
        </authorList>
    </citation>
    <scope>NUCLEOTIDE SEQUENCE [LARGE SCALE GENOMIC DNA]</scope>
    <source>
        <strain evidence="1 2">NML150140-1</strain>
    </source>
</reference>
<proteinExistence type="predicted"/>
<gene>
    <name evidence="1" type="ORF">BEI59_16240</name>
</gene>
<dbReference type="RefSeq" id="WP_069431751.1">
    <property type="nucleotide sequence ID" value="NZ_MEHA01000011.1"/>
</dbReference>
<dbReference type="Gene3D" id="2.40.30.200">
    <property type="match status" value="1"/>
</dbReference>
<dbReference type="AlphaFoldDB" id="A0A1E3UGS9"/>
<name>A0A1E3UGS9_9FIRM</name>
<sequence>MADITVTCTNDKNVSIAFRWDWDNNPFHLLGLDGIYGYDCNVTTSENTTTDGSTYQGSTAKERNIVITAEIDGDYRKNRELLYRVFPKGRTGTLEYSEDGDIKTITYRVESVTPGATTGVIRDYTISIICTDPYFKDLSDVEVVMASWVSDWYFENGFDINGVEFGHREAELVKEIENNNGADNIGITAIFRADGIVKNPAIYHSESGKYIKVGYAGNDFELQSGQYVVIFTHTGKKNIYLLDGVSQAEIEEHKDRYGMIDWETVVSMYGTIINQYLDEDGDFIQLQDGTNTITYNAESGINYLSVSVYYRISYLGV</sequence>
<dbReference type="EMBL" id="MEHA01000011">
    <property type="protein sequence ID" value="ODR50402.1"/>
    <property type="molecule type" value="Genomic_DNA"/>
</dbReference>
<dbReference type="Proteomes" id="UP000094271">
    <property type="component" value="Unassembled WGS sequence"/>
</dbReference>
<comment type="caution">
    <text evidence="1">The sequence shown here is derived from an EMBL/GenBank/DDBJ whole genome shotgun (WGS) entry which is preliminary data.</text>
</comment>
<evidence type="ECO:0000313" key="1">
    <source>
        <dbReference type="EMBL" id="ODR50402.1"/>
    </source>
</evidence>
<dbReference type="OrthoDB" id="2079081at2"/>
<organism evidence="1 2">
    <name type="scientific">Eisenbergiella tayi</name>
    <dbReference type="NCBI Taxonomy" id="1432052"/>
    <lineage>
        <taxon>Bacteria</taxon>
        <taxon>Bacillati</taxon>
        <taxon>Bacillota</taxon>
        <taxon>Clostridia</taxon>
        <taxon>Lachnospirales</taxon>
        <taxon>Lachnospiraceae</taxon>
        <taxon>Eisenbergiella</taxon>
    </lineage>
</organism>
<accession>A0A1E3UGS9</accession>
<protein>
    <submittedName>
        <fullName evidence="1">Phage tail protein</fullName>
    </submittedName>
</protein>